<evidence type="ECO:0000313" key="7">
    <source>
        <dbReference type="Proteomes" id="UP000256304"/>
    </source>
</evidence>
<name>A0A3D9RTX8_9BACL</name>
<dbReference type="InterPro" id="IPR013780">
    <property type="entry name" value="Glyco_hydro_b"/>
</dbReference>
<evidence type="ECO:0000259" key="5">
    <source>
        <dbReference type="SMART" id="SM00872"/>
    </source>
</evidence>
<comment type="similarity">
    <text evidence="1">Belongs to the glycosyl hydrolase 38 family.</text>
</comment>
<dbReference type="Pfam" id="PF09261">
    <property type="entry name" value="Alpha-mann_mid"/>
    <property type="match status" value="1"/>
</dbReference>
<dbReference type="RefSeq" id="WP_116190254.1">
    <property type="nucleotide sequence ID" value="NZ_QTTN01000020.1"/>
</dbReference>
<dbReference type="SUPFAM" id="SSF88688">
    <property type="entry name" value="Families 57/38 glycoside transferase middle domain"/>
    <property type="match status" value="1"/>
</dbReference>
<dbReference type="InterPro" id="IPR015341">
    <property type="entry name" value="Glyco_hydro_38_cen"/>
</dbReference>
<keyword evidence="7" id="KW-1185">Reference proteome</keyword>
<gene>
    <name evidence="6" type="ORF">A8990_12040</name>
</gene>
<dbReference type="Gene3D" id="2.60.40.1180">
    <property type="entry name" value="Golgi alpha-mannosidase II"/>
    <property type="match status" value="1"/>
</dbReference>
<dbReference type="InterPro" id="IPR011013">
    <property type="entry name" value="Gal_mutarotase_sf_dom"/>
</dbReference>
<dbReference type="GO" id="GO:0004559">
    <property type="term" value="F:alpha-mannosidase activity"/>
    <property type="evidence" value="ECO:0007669"/>
    <property type="project" value="InterPro"/>
</dbReference>
<evidence type="ECO:0000256" key="4">
    <source>
        <dbReference type="ARBA" id="ARBA00023295"/>
    </source>
</evidence>
<dbReference type="Pfam" id="PF01074">
    <property type="entry name" value="Glyco_hydro_38N"/>
    <property type="match status" value="1"/>
</dbReference>
<proteinExistence type="inferred from homology"/>
<evidence type="ECO:0000313" key="6">
    <source>
        <dbReference type="EMBL" id="REE80994.1"/>
    </source>
</evidence>
<keyword evidence="3" id="KW-0378">Hydrolase</keyword>
<dbReference type="InterPro" id="IPR011682">
    <property type="entry name" value="Glyco_hydro_38_C"/>
</dbReference>
<evidence type="ECO:0000256" key="2">
    <source>
        <dbReference type="ARBA" id="ARBA00022723"/>
    </source>
</evidence>
<evidence type="ECO:0000256" key="1">
    <source>
        <dbReference type="ARBA" id="ARBA00009792"/>
    </source>
</evidence>
<dbReference type="GO" id="GO:0006013">
    <property type="term" value="P:mannose metabolic process"/>
    <property type="evidence" value="ECO:0007669"/>
    <property type="project" value="InterPro"/>
</dbReference>
<accession>A0A3D9RTX8</accession>
<dbReference type="InterPro" id="IPR011330">
    <property type="entry name" value="Glyco_hydro/deAcase_b/a-brl"/>
</dbReference>
<dbReference type="SUPFAM" id="SSF74650">
    <property type="entry name" value="Galactose mutarotase-like"/>
    <property type="match status" value="1"/>
</dbReference>
<feature type="domain" description="Glycoside hydrolase family 38 central" evidence="5">
    <location>
        <begin position="272"/>
        <end position="350"/>
    </location>
</feature>
<dbReference type="AlphaFoldDB" id="A0A3D9RTX8"/>
<dbReference type="InterPro" id="IPR027291">
    <property type="entry name" value="Glyco_hydro_38_N_sf"/>
</dbReference>
<dbReference type="GO" id="GO:0030246">
    <property type="term" value="F:carbohydrate binding"/>
    <property type="evidence" value="ECO:0007669"/>
    <property type="project" value="InterPro"/>
</dbReference>
<keyword evidence="2" id="KW-0479">Metal-binding</keyword>
<dbReference type="SMART" id="SM00872">
    <property type="entry name" value="Alpha-mann_mid"/>
    <property type="match status" value="1"/>
</dbReference>
<dbReference type="Pfam" id="PF17677">
    <property type="entry name" value="Glyco_hydro38C2"/>
    <property type="match status" value="1"/>
</dbReference>
<dbReference type="SUPFAM" id="SSF88713">
    <property type="entry name" value="Glycoside hydrolase/deacetylase"/>
    <property type="match status" value="1"/>
</dbReference>
<evidence type="ECO:0000256" key="3">
    <source>
        <dbReference type="ARBA" id="ARBA00022801"/>
    </source>
</evidence>
<dbReference type="Gene3D" id="1.20.1270.50">
    <property type="entry name" value="Glycoside hydrolase family 38, central domain"/>
    <property type="match status" value="1"/>
</dbReference>
<dbReference type="Proteomes" id="UP000256304">
    <property type="component" value="Unassembled WGS sequence"/>
</dbReference>
<dbReference type="InterPro" id="IPR037094">
    <property type="entry name" value="Glyco_hydro_38_cen_sf"/>
</dbReference>
<dbReference type="Gene3D" id="2.70.98.30">
    <property type="entry name" value="Golgi alpha-mannosidase II, domain 4"/>
    <property type="match status" value="1"/>
</dbReference>
<dbReference type="OrthoDB" id="9772207at2"/>
<dbReference type="InterPro" id="IPR041147">
    <property type="entry name" value="GH38_C"/>
</dbReference>
<dbReference type="InterPro" id="IPR028995">
    <property type="entry name" value="Glyco_hydro_57/38_cen_sf"/>
</dbReference>
<dbReference type="GO" id="GO:0009313">
    <property type="term" value="P:oligosaccharide catabolic process"/>
    <property type="evidence" value="ECO:0007669"/>
    <property type="project" value="TreeGrafter"/>
</dbReference>
<keyword evidence="4" id="KW-0326">Glycosidase</keyword>
<sequence>MSQMKFHMIGNAHLDPVWLWQWQEGYAEIKATFRSALDRMNEFPDFIFTCAGAAYYEWVEQNAPEMFEEIRARVREGRWVIVGGWWIQPDCNLPSGESFARHGLYSQRYFAEKFGVMARVGYNVDSFGHSGILPQILKKSGMNAYVYMRPGEHEKHMERSLFWWQSQDGSKVLTYRIPISYGNWSVKNQEDPVYGKALEMTEAAAQDEQDMMLFYGVGNHGGGPTIANLQSIGRLREEFGRERFEPSSPNAYFEAMLGSGQHFPVFADDLQHHASGCYSTHSESKALNRRAEHRLLTAEKFGAVAQLIAGFNYSAEEIKRGWKNVMFNQFHDIMGGCSVQEAFDDARESYGESLNIAAVSLNAALQRISWSIDTMKDEIASLSKDSDWVLWEQNDAGIPVVVFNPLSWEVETLVQVNKQVTSVTDDTSAVVECQIVRGSRTNGSDDKYDTAFMARIPAMGYRVYWIYKQREVGAAAVSERMLHADAESAALENDWYRLEFEPHTGYVSRLYDKVNGIEVLSGKGAVPVVIDEHHCDTWAHGVFEFRNELGAFADGQVRLLESGPLRAVMRVTNRYNQSVLRQDFILYRDKPGIEVKVKLDWHEKHKMLKLSFPVGVANPRATYEIPYGYIERPVNGEEEPGQQWLDVTGTAVADAVVAPDSGSAQQLYGLALLNDAKYSFDVKDNDLRMTVVRSPIYADHYGERDEYCEYMDQGLQQFRYALVPHAGDWRDGNVPKRAYELNVPPIHIVETYHKGTLPQTAEGIRISASSVVATAFKPSEDGDGYILRCCETSGVGCEAEIDLPLLDRKWSARLGGSEIKTFFIPLDREQPVREVNLIELPM</sequence>
<dbReference type="PANTHER" id="PTHR46017">
    <property type="entry name" value="ALPHA-MANNOSIDASE 2C1"/>
    <property type="match status" value="1"/>
</dbReference>
<dbReference type="PANTHER" id="PTHR46017:SF1">
    <property type="entry name" value="ALPHA-MANNOSIDASE 2C1"/>
    <property type="match status" value="1"/>
</dbReference>
<organism evidence="6 7">
    <name type="scientific">Paenibacillus taihuensis</name>
    <dbReference type="NCBI Taxonomy" id="1156355"/>
    <lineage>
        <taxon>Bacteria</taxon>
        <taxon>Bacillati</taxon>
        <taxon>Bacillota</taxon>
        <taxon>Bacilli</taxon>
        <taxon>Bacillales</taxon>
        <taxon>Paenibacillaceae</taxon>
        <taxon>Paenibacillus</taxon>
    </lineage>
</organism>
<reference evidence="6 7" key="1">
    <citation type="submission" date="2018-08" db="EMBL/GenBank/DDBJ databases">
        <title>Genomic Encyclopedia of Type Strains, Phase III (KMG-III): the genomes of soil and plant-associated and newly described type strains.</title>
        <authorList>
            <person name="Whitman W."/>
        </authorList>
    </citation>
    <scope>NUCLEOTIDE SEQUENCE [LARGE SCALE GENOMIC DNA]</scope>
    <source>
        <strain evidence="6 7">CGMCC 1.10966</strain>
    </source>
</reference>
<dbReference type="CDD" id="cd10789">
    <property type="entry name" value="GH38N_AMII_ER_cytosolic"/>
    <property type="match status" value="1"/>
</dbReference>
<dbReference type="InterPro" id="IPR000602">
    <property type="entry name" value="Glyco_hydro_38_N"/>
</dbReference>
<protein>
    <submittedName>
        <fullName evidence="6">Alpha-mannosidase</fullName>
    </submittedName>
</protein>
<dbReference type="Pfam" id="PF07748">
    <property type="entry name" value="Glyco_hydro_38C"/>
    <property type="match status" value="1"/>
</dbReference>
<dbReference type="EMBL" id="QTTN01000020">
    <property type="protein sequence ID" value="REE80994.1"/>
    <property type="molecule type" value="Genomic_DNA"/>
</dbReference>
<comment type="caution">
    <text evidence="6">The sequence shown here is derived from an EMBL/GenBank/DDBJ whole genome shotgun (WGS) entry which is preliminary data.</text>
</comment>
<dbReference type="GO" id="GO:0046872">
    <property type="term" value="F:metal ion binding"/>
    <property type="evidence" value="ECO:0007669"/>
    <property type="project" value="UniProtKB-KW"/>
</dbReference>
<dbReference type="Gene3D" id="3.20.110.10">
    <property type="entry name" value="Glycoside hydrolase 38, N terminal domain"/>
    <property type="match status" value="1"/>
</dbReference>